<evidence type="ECO:0000313" key="1">
    <source>
        <dbReference type="EMBL" id="AEB41676.1"/>
    </source>
</evidence>
<dbReference type="Proteomes" id="UP000008305">
    <property type="component" value="Chromosome"/>
</dbReference>
<dbReference type="AlphaFoldDB" id="A0AA34RDG0"/>
<accession>A0AA34RDG0</accession>
<keyword evidence="2" id="KW-1185">Reference proteome</keyword>
<protein>
    <recommendedName>
        <fullName evidence="3">Bacterial sensory transduction regulator family protein</fullName>
    </recommendedName>
</protein>
<sequence length="158" mass="18115">MTTWILNQNNLTRFLKESNLEPYFEKSSGLIYINILANDHELPLFFVIRSEGEVLQLICYFPYQLSDTHQGATARLLHLLNRDIDIPGFGMDEEQGLIFYRLVIPCLEKYISGPLLRVYIDTVKIISDSFSHAIGLVSTGNMNLDEMKKLAKEKAQES</sequence>
<evidence type="ECO:0000313" key="2">
    <source>
        <dbReference type="Proteomes" id="UP000008305"/>
    </source>
</evidence>
<dbReference type="InterPro" id="IPR019660">
    <property type="entry name" value="Put_sensory_transdc_reg_YbjN"/>
</dbReference>
<dbReference type="RefSeq" id="WP_013712754.1">
    <property type="nucleotide sequence ID" value="NC_015408.1"/>
</dbReference>
<name>A0AA34RDG0_CHLPE</name>
<organism evidence="1 2">
    <name type="scientific">Chlamydia pecorum (strain ATCC VR-628 / DSM 29919 / E58)</name>
    <name type="common">Chlamydophila pecorum</name>
    <dbReference type="NCBI Taxonomy" id="331635"/>
    <lineage>
        <taxon>Bacteria</taxon>
        <taxon>Pseudomonadati</taxon>
        <taxon>Chlamydiota</taxon>
        <taxon>Chlamydiia</taxon>
        <taxon>Chlamydiales</taxon>
        <taxon>Chlamydiaceae</taxon>
        <taxon>Chlamydia/Chlamydophila group</taxon>
        <taxon>Chlamydia</taxon>
    </lineage>
</organism>
<gene>
    <name evidence="1" type="ordered locus">G5S_0725</name>
</gene>
<proteinExistence type="predicted"/>
<dbReference type="Pfam" id="PF10722">
    <property type="entry name" value="YbjN"/>
    <property type="match status" value="1"/>
</dbReference>
<dbReference type="CDD" id="cd17033">
    <property type="entry name" value="DR1245-like"/>
    <property type="match status" value="1"/>
</dbReference>
<evidence type="ECO:0008006" key="3">
    <source>
        <dbReference type="Google" id="ProtNLM"/>
    </source>
</evidence>
<dbReference type="EMBL" id="CP002608">
    <property type="protein sequence ID" value="AEB41676.1"/>
    <property type="molecule type" value="Genomic_DNA"/>
</dbReference>
<reference evidence="1 2" key="1">
    <citation type="journal article" date="2011" name="J. Bacteriol.">
        <title>Genome sequence of the obligate intracellular animal pathogen Chlamydia pecorum E58.</title>
        <authorList>
            <person name="Mojica S."/>
            <person name="Huot Creasy H."/>
            <person name="Daugherty S."/>
            <person name="Read T.D."/>
            <person name="Kim T."/>
            <person name="Kaltenboeck B."/>
            <person name="Bavoil P."/>
            <person name="Myers G.S."/>
        </authorList>
    </citation>
    <scope>NUCLEOTIDE SEQUENCE [LARGE SCALE GENOMIC DNA]</scope>
    <source>
        <strain evidence="1 2">E58</strain>
    </source>
</reference>
<dbReference type="KEGG" id="cpm:G5S_0725"/>